<dbReference type="CDD" id="cd06262">
    <property type="entry name" value="metallo-hydrolase-like_MBL-fold"/>
    <property type="match status" value="1"/>
</dbReference>
<reference evidence="2" key="1">
    <citation type="submission" date="2018-05" db="EMBL/GenBank/DDBJ databases">
        <authorList>
            <person name="Lanie J.A."/>
            <person name="Ng W.-L."/>
            <person name="Kazmierczak K.M."/>
            <person name="Andrzejewski T.M."/>
            <person name="Davidsen T.M."/>
            <person name="Wayne K.J."/>
            <person name="Tettelin H."/>
            <person name="Glass J.I."/>
            <person name="Rusch D."/>
            <person name="Podicherti R."/>
            <person name="Tsui H.-C.T."/>
            <person name="Winkler M.E."/>
        </authorList>
    </citation>
    <scope>NUCLEOTIDE SEQUENCE</scope>
</reference>
<feature type="domain" description="Metallo-beta-lactamase" evidence="1">
    <location>
        <begin position="7"/>
        <end position="66"/>
    </location>
</feature>
<dbReference type="SUPFAM" id="SSF56281">
    <property type="entry name" value="Metallo-hydrolase/oxidoreductase"/>
    <property type="match status" value="1"/>
</dbReference>
<protein>
    <recommendedName>
        <fullName evidence="1">Metallo-beta-lactamase domain-containing protein</fullName>
    </recommendedName>
</protein>
<evidence type="ECO:0000313" key="2">
    <source>
        <dbReference type="EMBL" id="SVE41193.1"/>
    </source>
</evidence>
<feature type="non-terminal residue" evidence="2">
    <location>
        <position position="1"/>
    </location>
</feature>
<dbReference type="AlphaFoldDB" id="A0A383DA47"/>
<sequence>VQRFELGPIGTNAFLLWEDGGEDAVLVDAPPDAKKSIEPILKLRELRLSALWLTHGDWDHMAGGWEL</sequence>
<dbReference type="InterPro" id="IPR001279">
    <property type="entry name" value="Metallo-B-lactamas"/>
</dbReference>
<evidence type="ECO:0000259" key="1">
    <source>
        <dbReference type="Pfam" id="PF00753"/>
    </source>
</evidence>
<gene>
    <name evidence="2" type="ORF">METZ01_LOCUS494047</name>
</gene>
<proteinExistence type="predicted"/>
<name>A0A383DA47_9ZZZZ</name>
<accession>A0A383DA47</accession>
<dbReference type="Pfam" id="PF00753">
    <property type="entry name" value="Lactamase_B"/>
    <property type="match status" value="1"/>
</dbReference>
<organism evidence="2">
    <name type="scientific">marine metagenome</name>
    <dbReference type="NCBI Taxonomy" id="408172"/>
    <lineage>
        <taxon>unclassified sequences</taxon>
        <taxon>metagenomes</taxon>
        <taxon>ecological metagenomes</taxon>
    </lineage>
</organism>
<dbReference type="InterPro" id="IPR036866">
    <property type="entry name" value="RibonucZ/Hydroxyglut_hydro"/>
</dbReference>
<feature type="non-terminal residue" evidence="2">
    <location>
        <position position="67"/>
    </location>
</feature>
<dbReference type="EMBL" id="UINC01215491">
    <property type="protein sequence ID" value="SVE41193.1"/>
    <property type="molecule type" value="Genomic_DNA"/>
</dbReference>
<dbReference type="Gene3D" id="3.60.15.10">
    <property type="entry name" value="Ribonuclease Z/Hydroxyacylglutathione hydrolase-like"/>
    <property type="match status" value="1"/>
</dbReference>